<keyword evidence="2" id="KW-1185">Reference proteome</keyword>
<accession>A0AAD6MGR2</accession>
<evidence type="ECO:0000313" key="1">
    <source>
        <dbReference type="EMBL" id="KAJ6985228.1"/>
    </source>
</evidence>
<dbReference type="AlphaFoldDB" id="A0AAD6MGR2"/>
<protein>
    <submittedName>
        <fullName evidence="1">Uncharacterized protein</fullName>
    </submittedName>
</protein>
<sequence length="53" mass="5692">MKLPVATFNFLPSIRRATSAPVPVCKPRTAVNFIPYGSSFGHPFSGQIPSITS</sequence>
<organism evidence="1 2">
    <name type="scientific">Populus alba x Populus x berolinensis</name>
    <dbReference type="NCBI Taxonomy" id="444605"/>
    <lineage>
        <taxon>Eukaryota</taxon>
        <taxon>Viridiplantae</taxon>
        <taxon>Streptophyta</taxon>
        <taxon>Embryophyta</taxon>
        <taxon>Tracheophyta</taxon>
        <taxon>Spermatophyta</taxon>
        <taxon>Magnoliopsida</taxon>
        <taxon>eudicotyledons</taxon>
        <taxon>Gunneridae</taxon>
        <taxon>Pentapetalae</taxon>
        <taxon>rosids</taxon>
        <taxon>fabids</taxon>
        <taxon>Malpighiales</taxon>
        <taxon>Salicaceae</taxon>
        <taxon>Saliceae</taxon>
        <taxon>Populus</taxon>
    </lineage>
</organism>
<gene>
    <name evidence="1" type="ORF">NC653_023259</name>
</gene>
<evidence type="ECO:0000313" key="2">
    <source>
        <dbReference type="Proteomes" id="UP001164929"/>
    </source>
</evidence>
<reference evidence="1" key="1">
    <citation type="journal article" date="2023" name="Mol. Ecol. Resour.">
        <title>Chromosome-level genome assembly of a triploid poplar Populus alba 'Berolinensis'.</title>
        <authorList>
            <person name="Chen S."/>
            <person name="Yu Y."/>
            <person name="Wang X."/>
            <person name="Wang S."/>
            <person name="Zhang T."/>
            <person name="Zhou Y."/>
            <person name="He R."/>
            <person name="Meng N."/>
            <person name="Wang Y."/>
            <person name="Liu W."/>
            <person name="Liu Z."/>
            <person name="Liu J."/>
            <person name="Guo Q."/>
            <person name="Huang H."/>
            <person name="Sederoff R.R."/>
            <person name="Wang G."/>
            <person name="Qu G."/>
            <person name="Chen S."/>
        </authorList>
    </citation>
    <scope>NUCLEOTIDE SEQUENCE</scope>
    <source>
        <strain evidence="1">SC-2020</strain>
    </source>
</reference>
<proteinExistence type="predicted"/>
<dbReference type="Proteomes" id="UP001164929">
    <property type="component" value="Chromosome 9"/>
</dbReference>
<dbReference type="EMBL" id="JAQIZT010000009">
    <property type="protein sequence ID" value="KAJ6985228.1"/>
    <property type="molecule type" value="Genomic_DNA"/>
</dbReference>
<name>A0AAD6MGR2_9ROSI</name>
<comment type="caution">
    <text evidence="1">The sequence shown here is derived from an EMBL/GenBank/DDBJ whole genome shotgun (WGS) entry which is preliminary data.</text>
</comment>